<accession>A0A8J3R0S7</accession>
<name>A0A8J3R0S7_9ACTN</name>
<dbReference type="EMBL" id="BONZ01000094">
    <property type="protein sequence ID" value="GIH20388.1"/>
    <property type="molecule type" value="Genomic_DNA"/>
</dbReference>
<dbReference type="RefSeq" id="WP_203923806.1">
    <property type="nucleotide sequence ID" value="NZ_BONZ01000094.1"/>
</dbReference>
<evidence type="ECO:0000313" key="2">
    <source>
        <dbReference type="Proteomes" id="UP000642748"/>
    </source>
</evidence>
<reference evidence="1" key="1">
    <citation type="submission" date="2021-01" db="EMBL/GenBank/DDBJ databases">
        <title>Whole genome shotgun sequence of Rugosimonospora africana NBRC 104875.</title>
        <authorList>
            <person name="Komaki H."/>
            <person name="Tamura T."/>
        </authorList>
    </citation>
    <scope>NUCLEOTIDE SEQUENCE</scope>
    <source>
        <strain evidence="1">NBRC 104875</strain>
    </source>
</reference>
<dbReference type="AlphaFoldDB" id="A0A8J3R0S7"/>
<dbReference type="Pfam" id="PF10706">
    <property type="entry name" value="Aminoglyc_resit"/>
    <property type="match status" value="1"/>
</dbReference>
<sequence>MHEKTEGQLRVIRKVTAVMQTAGIPAWLFGGWGLDARIGRITREHGDVEFWVERVHAGRSKAVLVGAGATALATQPPEEACEFLLDDVPFSTAYFDRRPDGLFSQPLGRWSDWLFPPGSFGDEPVMLDGTPVLAMSVSGMLAMKEQFPHLRNGRPWRQKDIADIEILRGLAFQGRTDGHIGVA</sequence>
<dbReference type="Proteomes" id="UP000642748">
    <property type="component" value="Unassembled WGS sequence"/>
</dbReference>
<gene>
    <name evidence="1" type="ORF">Raf01_85600</name>
</gene>
<evidence type="ECO:0000313" key="1">
    <source>
        <dbReference type="EMBL" id="GIH20388.1"/>
    </source>
</evidence>
<evidence type="ECO:0008006" key="3">
    <source>
        <dbReference type="Google" id="ProtNLM"/>
    </source>
</evidence>
<keyword evidence="2" id="KW-1185">Reference proteome</keyword>
<organism evidence="1 2">
    <name type="scientific">Rugosimonospora africana</name>
    <dbReference type="NCBI Taxonomy" id="556532"/>
    <lineage>
        <taxon>Bacteria</taxon>
        <taxon>Bacillati</taxon>
        <taxon>Actinomycetota</taxon>
        <taxon>Actinomycetes</taxon>
        <taxon>Micromonosporales</taxon>
        <taxon>Micromonosporaceae</taxon>
        <taxon>Rugosimonospora</taxon>
    </lineage>
</organism>
<dbReference type="Gene3D" id="3.30.460.40">
    <property type="match status" value="1"/>
</dbReference>
<dbReference type="InterPro" id="IPR019646">
    <property type="entry name" value="Aminoglyc_AdlTrfase"/>
</dbReference>
<comment type="caution">
    <text evidence="1">The sequence shown here is derived from an EMBL/GenBank/DDBJ whole genome shotgun (WGS) entry which is preliminary data.</text>
</comment>
<protein>
    <recommendedName>
        <fullName evidence="3">Aminoglycoside-2''-adenylyltransferase</fullName>
    </recommendedName>
</protein>
<proteinExistence type="predicted"/>